<evidence type="ECO:0000313" key="3">
    <source>
        <dbReference type="Proteomes" id="UP000078541"/>
    </source>
</evidence>
<proteinExistence type="predicted"/>
<organism evidence="2 3">
    <name type="scientific">Trachymyrmex septentrionalis</name>
    <dbReference type="NCBI Taxonomy" id="34720"/>
    <lineage>
        <taxon>Eukaryota</taxon>
        <taxon>Metazoa</taxon>
        <taxon>Ecdysozoa</taxon>
        <taxon>Arthropoda</taxon>
        <taxon>Hexapoda</taxon>
        <taxon>Insecta</taxon>
        <taxon>Pterygota</taxon>
        <taxon>Neoptera</taxon>
        <taxon>Endopterygota</taxon>
        <taxon>Hymenoptera</taxon>
        <taxon>Apocrita</taxon>
        <taxon>Aculeata</taxon>
        <taxon>Formicoidea</taxon>
        <taxon>Formicidae</taxon>
        <taxon>Myrmicinae</taxon>
        <taxon>Trachymyrmex</taxon>
    </lineage>
</organism>
<evidence type="ECO:0000313" key="2">
    <source>
        <dbReference type="EMBL" id="KYN41668.1"/>
    </source>
</evidence>
<feature type="region of interest" description="Disordered" evidence="1">
    <location>
        <begin position="43"/>
        <end position="77"/>
    </location>
</feature>
<name>A0A151JYZ9_9HYME</name>
<dbReference type="AlphaFoldDB" id="A0A151JYZ9"/>
<keyword evidence="3" id="KW-1185">Reference proteome</keyword>
<evidence type="ECO:0000256" key="1">
    <source>
        <dbReference type="SAM" id="MobiDB-lite"/>
    </source>
</evidence>
<feature type="compositionally biased region" description="Basic residues" evidence="1">
    <location>
        <begin position="50"/>
        <end position="60"/>
    </location>
</feature>
<dbReference type="EMBL" id="KQ981440">
    <property type="protein sequence ID" value="KYN41668.1"/>
    <property type="molecule type" value="Genomic_DNA"/>
</dbReference>
<feature type="compositionally biased region" description="Basic and acidic residues" evidence="1">
    <location>
        <begin position="61"/>
        <end position="77"/>
    </location>
</feature>
<sequence>MSASGGSLLNRAINAFPFELHIPGYQFCDPGNRLMQHAMKAKTKIGMSMKSKKSTRKKTTKKTDTTDGVRKAVNHDKATRPFSSRSCNVTIARWNRVADCISFRTNTDADCISVPTNADRA</sequence>
<accession>A0A151JYZ9</accession>
<reference evidence="2 3" key="1">
    <citation type="submission" date="2016-03" db="EMBL/GenBank/DDBJ databases">
        <title>Trachymyrmex septentrionalis WGS genome.</title>
        <authorList>
            <person name="Nygaard S."/>
            <person name="Hu H."/>
            <person name="Boomsma J."/>
            <person name="Zhang G."/>
        </authorList>
    </citation>
    <scope>NUCLEOTIDE SEQUENCE [LARGE SCALE GENOMIC DNA]</scope>
    <source>
        <strain evidence="2">Tsep2-gDNA-1</strain>
        <tissue evidence="2">Whole body</tissue>
    </source>
</reference>
<gene>
    <name evidence="2" type="ORF">ALC56_03929</name>
</gene>
<protein>
    <submittedName>
        <fullName evidence="2">Uncharacterized protein</fullName>
    </submittedName>
</protein>
<dbReference type="Proteomes" id="UP000078541">
    <property type="component" value="Unassembled WGS sequence"/>
</dbReference>